<dbReference type="InterPro" id="IPR035914">
    <property type="entry name" value="Sperma_CUB_dom_sf"/>
</dbReference>
<reference evidence="3" key="1">
    <citation type="journal article" date="2008" name="Nat. Genet.">
        <title>The Pristionchus pacificus genome provides a unique perspective on nematode lifestyle and parasitism.</title>
        <authorList>
            <person name="Dieterich C."/>
            <person name="Clifton S.W."/>
            <person name="Schuster L.N."/>
            <person name="Chinwalla A."/>
            <person name="Delehaunty K."/>
            <person name="Dinkelacker I."/>
            <person name="Fulton L."/>
            <person name="Fulton R."/>
            <person name="Godfrey J."/>
            <person name="Minx P."/>
            <person name="Mitreva M."/>
            <person name="Roeseler W."/>
            <person name="Tian H."/>
            <person name="Witte H."/>
            <person name="Yang S.P."/>
            <person name="Wilson R.K."/>
            <person name="Sommer R.J."/>
        </authorList>
    </citation>
    <scope>NUCLEOTIDE SEQUENCE [LARGE SCALE GENOMIC DNA]</scope>
    <source>
        <strain evidence="3">PS312</strain>
    </source>
</reference>
<gene>
    <name evidence="2" type="primary">WBGene00102707</name>
</gene>
<proteinExistence type="predicted"/>
<evidence type="ECO:0000256" key="1">
    <source>
        <dbReference type="ARBA" id="ARBA00023157"/>
    </source>
</evidence>
<dbReference type="SUPFAM" id="SSF49854">
    <property type="entry name" value="Spermadhesin, CUB domain"/>
    <property type="match status" value="1"/>
</dbReference>
<dbReference type="InterPro" id="IPR000859">
    <property type="entry name" value="CUB_dom"/>
</dbReference>
<keyword evidence="3" id="KW-1185">Reference proteome</keyword>
<accession>A0A8R1YE78</accession>
<evidence type="ECO:0000313" key="2">
    <source>
        <dbReference type="EnsemblMetazoa" id="PPA13153.1"/>
    </source>
</evidence>
<dbReference type="PANTHER" id="PTHR22991:SF40">
    <property type="entry name" value="PROTEIN CBG13490"/>
    <property type="match status" value="1"/>
</dbReference>
<dbReference type="EnsemblMetazoa" id="PPA13153.1">
    <property type="protein sequence ID" value="PPA13153.1"/>
    <property type="gene ID" value="WBGene00102707"/>
</dbReference>
<dbReference type="Proteomes" id="UP000005239">
    <property type="component" value="Unassembled WGS sequence"/>
</dbReference>
<accession>A0A2A6CNU8</accession>
<keyword evidence="1" id="KW-1015">Disulfide bond</keyword>
<sequence length="94" mass="10577">MIIFIANNVLNITLTNTTKWQILSPGFPNTANVSCDWFLAVEPGKKVQMEIVLLEANSCCDSLILYDGYIGAPVIEKYDILIFFPSIFINTEMK</sequence>
<dbReference type="Gene3D" id="2.60.120.290">
    <property type="entry name" value="Spermadhesin, CUB domain"/>
    <property type="match status" value="1"/>
</dbReference>
<dbReference type="Pfam" id="PF00431">
    <property type="entry name" value="CUB"/>
    <property type="match status" value="1"/>
</dbReference>
<dbReference type="AlphaFoldDB" id="A0A2A6CNU8"/>
<reference evidence="2" key="2">
    <citation type="submission" date="2022-06" db="UniProtKB">
        <authorList>
            <consortium name="EnsemblMetazoa"/>
        </authorList>
    </citation>
    <scope>IDENTIFICATION</scope>
    <source>
        <strain evidence="2">PS312</strain>
    </source>
</reference>
<name>A0A2A6CNU8_PRIPA</name>
<evidence type="ECO:0000313" key="3">
    <source>
        <dbReference type="Proteomes" id="UP000005239"/>
    </source>
</evidence>
<dbReference type="OrthoDB" id="10009301at2759"/>
<protein>
    <submittedName>
        <fullName evidence="2">Uncharacterized protein</fullName>
    </submittedName>
</protein>
<dbReference type="PANTHER" id="PTHR22991">
    <property type="entry name" value="PROTEIN CBG13490"/>
    <property type="match status" value="1"/>
</dbReference>
<organism evidence="2 3">
    <name type="scientific">Pristionchus pacificus</name>
    <name type="common">Parasitic nematode worm</name>
    <dbReference type="NCBI Taxonomy" id="54126"/>
    <lineage>
        <taxon>Eukaryota</taxon>
        <taxon>Metazoa</taxon>
        <taxon>Ecdysozoa</taxon>
        <taxon>Nematoda</taxon>
        <taxon>Chromadorea</taxon>
        <taxon>Rhabditida</taxon>
        <taxon>Rhabditina</taxon>
        <taxon>Diplogasteromorpha</taxon>
        <taxon>Diplogasteroidea</taxon>
        <taxon>Neodiplogasteridae</taxon>
        <taxon>Pristionchus</taxon>
    </lineage>
</organism>
<dbReference type="InterPro" id="IPR050976">
    <property type="entry name" value="Snaclec"/>
</dbReference>